<keyword evidence="4" id="KW-0418">Kinase</keyword>
<sequence length="157" mass="17698">MMGSGKSTVGKTLSEKMHKPFIDLDSEIEKGTGKNISEIFDTDGEEQFRKMETKQLKQYSESIVACGGGIVLKDENREFINENGFTILLTASMEELSHRLSDSGNRPLLADDNTEEALTKLWLERQLHYLNTADFTIETDGKNPEQLTEEILVQINP</sequence>
<keyword evidence="2" id="KW-0808">Transferase</keyword>
<dbReference type="InterPro" id="IPR031322">
    <property type="entry name" value="Shikimate/glucono_kinase"/>
</dbReference>
<keyword evidence="1" id="KW-0028">Amino-acid biosynthesis</keyword>
<evidence type="ECO:0008006" key="8">
    <source>
        <dbReference type="Google" id="ProtNLM"/>
    </source>
</evidence>
<dbReference type="InterPro" id="IPR000623">
    <property type="entry name" value="Shikimate_kinase/TSH1"/>
</dbReference>
<evidence type="ECO:0000256" key="2">
    <source>
        <dbReference type="ARBA" id="ARBA00022679"/>
    </source>
</evidence>
<dbReference type="PANTHER" id="PTHR21087:SF16">
    <property type="entry name" value="SHIKIMATE KINASE 1, CHLOROPLASTIC"/>
    <property type="match status" value="1"/>
</dbReference>
<dbReference type="Gene3D" id="3.40.50.300">
    <property type="entry name" value="P-loop containing nucleotide triphosphate hydrolases"/>
    <property type="match status" value="1"/>
</dbReference>
<evidence type="ECO:0000256" key="4">
    <source>
        <dbReference type="ARBA" id="ARBA00022777"/>
    </source>
</evidence>
<evidence type="ECO:0000256" key="5">
    <source>
        <dbReference type="ARBA" id="ARBA00022840"/>
    </source>
</evidence>
<evidence type="ECO:0000313" key="7">
    <source>
        <dbReference type="EMBL" id="SVA00553.1"/>
    </source>
</evidence>
<dbReference type="PRINTS" id="PR01100">
    <property type="entry name" value="SHIKIMTKNASE"/>
</dbReference>
<dbReference type="GO" id="GO:0004765">
    <property type="term" value="F:shikimate kinase activity"/>
    <property type="evidence" value="ECO:0007669"/>
    <property type="project" value="TreeGrafter"/>
</dbReference>
<dbReference type="SUPFAM" id="SSF52540">
    <property type="entry name" value="P-loop containing nucleoside triphosphate hydrolases"/>
    <property type="match status" value="1"/>
</dbReference>
<dbReference type="EMBL" id="UINC01002814">
    <property type="protein sequence ID" value="SVA00553.1"/>
    <property type="molecule type" value="Genomic_DNA"/>
</dbReference>
<dbReference type="GO" id="GO:0005829">
    <property type="term" value="C:cytosol"/>
    <property type="evidence" value="ECO:0007669"/>
    <property type="project" value="TreeGrafter"/>
</dbReference>
<dbReference type="GO" id="GO:0009073">
    <property type="term" value="P:aromatic amino acid family biosynthetic process"/>
    <property type="evidence" value="ECO:0007669"/>
    <property type="project" value="UniProtKB-KW"/>
</dbReference>
<keyword evidence="6" id="KW-0057">Aromatic amino acid biosynthesis</keyword>
<dbReference type="GO" id="GO:0008652">
    <property type="term" value="P:amino acid biosynthetic process"/>
    <property type="evidence" value="ECO:0007669"/>
    <property type="project" value="UniProtKB-KW"/>
</dbReference>
<protein>
    <recommendedName>
        <fullName evidence="8">Shikimate kinase</fullName>
    </recommendedName>
</protein>
<name>A0A381SH73_9ZZZZ</name>
<proteinExistence type="inferred from homology"/>
<evidence type="ECO:0000256" key="6">
    <source>
        <dbReference type="ARBA" id="ARBA00023141"/>
    </source>
</evidence>
<dbReference type="Pfam" id="PF01202">
    <property type="entry name" value="SKI"/>
    <property type="match status" value="1"/>
</dbReference>
<dbReference type="InterPro" id="IPR027417">
    <property type="entry name" value="P-loop_NTPase"/>
</dbReference>
<keyword evidence="3" id="KW-0547">Nucleotide-binding</keyword>
<accession>A0A381SH73</accession>
<dbReference type="HAMAP" id="MF_00109">
    <property type="entry name" value="Shikimate_kinase"/>
    <property type="match status" value="1"/>
</dbReference>
<organism evidence="7">
    <name type="scientific">marine metagenome</name>
    <dbReference type="NCBI Taxonomy" id="408172"/>
    <lineage>
        <taxon>unclassified sequences</taxon>
        <taxon>metagenomes</taxon>
        <taxon>ecological metagenomes</taxon>
    </lineage>
</organism>
<evidence type="ECO:0000256" key="1">
    <source>
        <dbReference type="ARBA" id="ARBA00022605"/>
    </source>
</evidence>
<dbReference type="GO" id="GO:0005524">
    <property type="term" value="F:ATP binding"/>
    <property type="evidence" value="ECO:0007669"/>
    <property type="project" value="UniProtKB-KW"/>
</dbReference>
<evidence type="ECO:0000256" key="3">
    <source>
        <dbReference type="ARBA" id="ARBA00022741"/>
    </source>
</evidence>
<reference evidence="7" key="1">
    <citation type="submission" date="2018-05" db="EMBL/GenBank/DDBJ databases">
        <authorList>
            <person name="Lanie J.A."/>
            <person name="Ng W.-L."/>
            <person name="Kazmierczak K.M."/>
            <person name="Andrzejewski T.M."/>
            <person name="Davidsen T.M."/>
            <person name="Wayne K.J."/>
            <person name="Tettelin H."/>
            <person name="Glass J.I."/>
            <person name="Rusch D."/>
            <person name="Podicherti R."/>
            <person name="Tsui H.-C.T."/>
            <person name="Winkler M.E."/>
        </authorList>
    </citation>
    <scope>NUCLEOTIDE SEQUENCE</scope>
</reference>
<dbReference type="PANTHER" id="PTHR21087">
    <property type="entry name" value="SHIKIMATE KINASE"/>
    <property type="match status" value="1"/>
</dbReference>
<dbReference type="AlphaFoldDB" id="A0A381SH73"/>
<gene>
    <name evidence="7" type="ORF">METZ01_LOCUS53407</name>
</gene>
<dbReference type="CDD" id="cd00464">
    <property type="entry name" value="SK"/>
    <property type="match status" value="1"/>
</dbReference>
<keyword evidence="5" id="KW-0067">ATP-binding</keyword>